<keyword evidence="8" id="KW-1179">Viral genome integration</keyword>
<accession>A0A8S5Q6I8</accession>
<keyword evidence="5" id="KW-0229">DNA integration</keyword>
<comment type="similarity">
    <text evidence="1">Belongs to the 'phage' integrase family.</text>
</comment>
<dbReference type="InterPro" id="IPR002104">
    <property type="entry name" value="Integrase_catalytic"/>
</dbReference>
<sequence>MEMTMQELVKCGIISIEDIERAEACKRQEVLMNKGIETPKITKRSETKYVCCLPRRYSQDGKRRQIVGKTEAECINNYQKIVYEYVTGEAKKAKTVSELFAEWLQSRRGAVTNTTLDAYRNVYKNHIKETAFGQLQLGDVKLPECQDFIKTLYHKNLAYGTIKFIRRITSSVLYYGVVHDYLEENPLHKVKINPNICKGQKKHSQDAWTDEELSTIWSESERLWNERKKYRHSALIMLLNYTGCRVGELLAAKWSDVDFEKKTLTISKNRVSYHDPDTEEKKFEMHNAKSISSRRTLHLTDTALYWLKEIRRRSEAAGVLNDFIVVGRNGRPMDQPHIDVRIKTFCEAIGITYRSSHACRRTYATTLIDGGIPISDVSRDLGHSSVITTQQHYYRPRVENIDRQTGQKNEIFLATVGNRVG</sequence>
<keyword evidence="8" id="KW-1160">Virus entry into host cell</keyword>
<dbReference type="GO" id="GO:0003677">
    <property type="term" value="F:DNA binding"/>
    <property type="evidence" value="ECO:0007669"/>
    <property type="project" value="UniProtKB-KW"/>
</dbReference>
<evidence type="ECO:0000256" key="3">
    <source>
        <dbReference type="ARBA" id="ARBA00022679"/>
    </source>
</evidence>
<organism evidence="10">
    <name type="scientific">Siphoviridae sp. ctf8W5</name>
    <dbReference type="NCBI Taxonomy" id="2825595"/>
    <lineage>
        <taxon>Viruses</taxon>
        <taxon>Duplodnaviria</taxon>
        <taxon>Heunggongvirae</taxon>
        <taxon>Uroviricota</taxon>
        <taxon>Caudoviricetes</taxon>
    </lineage>
</organism>
<evidence type="ECO:0000256" key="5">
    <source>
        <dbReference type="ARBA" id="ARBA00022908"/>
    </source>
</evidence>
<evidence type="ECO:0000256" key="4">
    <source>
        <dbReference type="ARBA" id="ARBA00022801"/>
    </source>
</evidence>
<dbReference type="PANTHER" id="PTHR30349">
    <property type="entry name" value="PHAGE INTEGRASE-RELATED"/>
    <property type="match status" value="1"/>
</dbReference>
<evidence type="ECO:0000256" key="6">
    <source>
        <dbReference type="ARBA" id="ARBA00023125"/>
    </source>
</evidence>
<name>A0A8S5Q6I8_9CAUD</name>
<feature type="domain" description="Tyr recombinase" evidence="9">
    <location>
        <begin position="203"/>
        <end position="409"/>
    </location>
</feature>
<keyword evidence="4" id="KW-0378">Hydrolase</keyword>
<proteinExistence type="inferred from homology"/>
<keyword evidence="3" id="KW-0808">Transferase</keyword>
<dbReference type="GO" id="GO:0006310">
    <property type="term" value="P:DNA recombination"/>
    <property type="evidence" value="ECO:0007669"/>
    <property type="project" value="UniProtKB-KW"/>
</dbReference>
<evidence type="ECO:0000256" key="7">
    <source>
        <dbReference type="ARBA" id="ARBA00023172"/>
    </source>
</evidence>
<dbReference type="GO" id="GO:0016787">
    <property type="term" value="F:hydrolase activity"/>
    <property type="evidence" value="ECO:0007669"/>
    <property type="project" value="UniProtKB-KW"/>
</dbReference>
<dbReference type="InterPro" id="IPR011010">
    <property type="entry name" value="DNA_brk_join_enz"/>
</dbReference>
<dbReference type="Pfam" id="PF00589">
    <property type="entry name" value="Phage_integrase"/>
    <property type="match status" value="1"/>
</dbReference>
<dbReference type="InterPro" id="IPR050090">
    <property type="entry name" value="Tyrosine_recombinase_XerCD"/>
</dbReference>
<evidence type="ECO:0000256" key="2">
    <source>
        <dbReference type="ARBA" id="ARBA00016082"/>
    </source>
</evidence>
<dbReference type="GO" id="GO:0044826">
    <property type="term" value="P:viral genome integration into host DNA"/>
    <property type="evidence" value="ECO:0007669"/>
    <property type="project" value="UniProtKB-KW"/>
</dbReference>
<dbReference type="GO" id="GO:0075713">
    <property type="term" value="P:establishment of integrated proviral latency"/>
    <property type="evidence" value="ECO:0007669"/>
    <property type="project" value="UniProtKB-KW"/>
</dbReference>
<dbReference type="Gene3D" id="1.10.443.10">
    <property type="entry name" value="Intergrase catalytic core"/>
    <property type="match status" value="1"/>
</dbReference>
<dbReference type="GO" id="GO:0016740">
    <property type="term" value="F:transferase activity"/>
    <property type="evidence" value="ECO:0007669"/>
    <property type="project" value="UniProtKB-KW"/>
</dbReference>
<dbReference type="InterPro" id="IPR013762">
    <property type="entry name" value="Integrase-like_cat_sf"/>
</dbReference>
<evidence type="ECO:0000256" key="8">
    <source>
        <dbReference type="ARBA" id="ARBA00023195"/>
    </source>
</evidence>
<evidence type="ECO:0000259" key="9">
    <source>
        <dbReference type="PROSITE" id="PS51898"/>
    </source>
</evidence>
<dbReference type="Pfam" id="PF14659">
    <property type="entry name" value="Phage_int_SAM_3"/>
    <property type="match status" value="1"/>
</dbReference>
<protein>
    <recommendedName>
        <fullName evidence="2">Integrase</fullName>
    </recommendedName>
</protein>
<reference evidence="10" key="1">
    <citation type="journal article" date="2021" name="Proc. Natl. Acad. Sci. U.S.A.">
        <title>A Catalog of Tens of Thousands of Viruses from Human Metagenomes Reveals Hidden Associations with Chronic Diseases.</title>
        <authorList>
            <person name="Tisza M.J."/>
            <person name="Buck C.B."/>
        </authorList>
    </citation>
    <scope>NUCLEOTIDE SEQUENCE</scope>
    <source>
        <strain evidence="10">Ctf8W5</strain>
    </source>
</reference>
<dbReference type="SUPFAM" id="SSF56349">
    <property type="entry name" value="DNA breaking-rejoining enzymes"/>
    <property type="match status" value="1"/>
</dbReference>
<keyword evidence="6" id="KW-0238">DNA-binding</keyword>
<dbReference type="PANTHER" id="PTHR30349:SF41">
    <property type="entry name" value="INTEGRASE_RECOMBINASE PROTEIN MJ0367-RELATED"/>
    <property type="match status" value="1"/>
</dbReference>
<dbReference type="EMBL" id="BK015597">
    <property type="protein sequence ID" value="DAE14943.1"/>
    <property type="molecule type" value="Genomic_DNA"/>
</dbReference>
<dbReference type="InterPro" id="IPR004107">
    <property type="entry name" value="Integrase_SAM-like_N"/>
</dbReference>
<dbReference type="InterPro" id="IPR010998">
    <property type="entry name" value="Integrase_recombinase_N"/>
</dbReference>
<evidence type="ECO:0000256" key="1">
    <source>
        <dbReference type="ARBA" id="ARBA00008857"/>
    </source>
</evidence>
<dbReference type="GO" id="GO:0015074">
    <property type="term" value="P:DNA integration"/>
    <property type="evidence" value="ECO:0007669"/>
    <property type="project" value="UniProtKB-KW"/>
</dbReference>
<evidence type="ECO:0000313" key="10">
    <source>
        <dbReference type="EMBL" id="DAE14943.1"/>
    </source>
</evidence>
<dbReference type="Gene3D" id="1.10.150.130">
    <property type="match status" value="1"/>
</dbReference>
<dbReference type="CDD" id="cd01189">
    <property type="entry name" value="INT_ICEBs1_C_like"/>
    <property type="match status" value="1"/>
</dbReference>
<keyword evidence="7" id="KW-0233">DNA recombination</keyword>
<dbReference type="PROSITE" id="PS51898">
    <property type="entry name" value="TYR_RECOMBINASE"/>
    <property type="match status" value="1"/>
</dbReference>